<sequence length="545" mass="57960">MPGEQARSSARAHQPDRTSPDGSRIDGLFGLQSRLSETAKSRDRLQGLLDAVVAVGAGLELEGTLNRIVRTAVELVDARYGALGVVGPDQQELLSEFVYVGADDERRHAFVIENPHPTGQPPRRVLGEPIRVRGEVFGNLYLTEKRGDRGEFTQDDEIVLKGLAAAAGVAVENARLFEESLLRERFMAASREVNTHLLGGGSSQDALDLIASRARELSAADCALLLLSDGARVVVRAAAGGVGPDLIGTALPAKDPLVASMFVMYGPEMIADLSAIVPPTWELPFGPAVAVPLRAGNVVTGVLLAMRASGGVRFPREYVPLLASFADQAAFALELAEKHRAQRQLDVLADRDRIAGDLHDHVIQRLFATGMSLQGTVRRITDPSVRRRVSRAVEQLDETVREIRTSIFDLHTTGTDGSASLRRRMLDIVEELSAGSELTPSVRISGAVDTLVQETLAVHATAVLREAVSNAIRHSHAASIVVTVEAGTDLIIDVVDDGVGVPPGVARSGLLGVERRAGKCGGMAVIVPGPEGGTRLTWRAPLAGA</sequence>
<dbReference type="Gene3D" id="1.20.5.1930">
    <property type="match status" value="1"/>
</dbReference>
<dbReference type="InterPro" id="IPR036890">
    <property type="entry name" value="HATPase_C_sf"/>
</dbReference>
<evidence type="ECO:0000313" key="8">
    <source>
        <dbReference type="Proteomes" id="UP001595859"/>
    </source>
</evidence>
<dbReference type="SMART" id="SM00387">
    <property type="entry name" value="HATPase_c"/>
    <property type="match status" value="1"/>
</dbReference>
<dbReference type="Proteomes" id="UP001595859">
    <property type="component" value="Unassembled WGS sequence"/>
</dbReference>
<dbReference type="Pfam" id="PF07730">
    <property type="entry name" value="HisKA_3"/>
    <property type="match status" value="1"/>
</dbReference>
<keyword evidence="8" id="KW-1185">Reference proteome</keyword>
<feature type="region of interest" description="Disordered" evidence="4">
    <location>
        <begin position="1"/>
        <end position="26"/>
    </location>
</feature>
<keyword evidence="3" id="KW-0902">Two-component regulatory system</keyword>
<dbReference type="InterPro" id="IPR029016">
    <property type="entry name" value="GAF-like_dom_sf"/>
</dbReference>
<evidence type="ECO:0000256" key="4">
    <source>
        <dbReference type="SAM" id="MobiDB-lite"/>
    </source>
</evidence>
<evidence type="ECO:0000256" key="2">
    <source>
        <dbReference type="ARBA" id="ARBA00022777"/>
    </source>
</evidence>
<dbReference type="PANTHER" id="PTHR24421:SF56">
    <property type="entry name" value="OXYGEN SENSOR HISTIDINE KINASE RESPONSE REGULATOR DOST"/>
    <property type="match status" value="1"/>
</dbReference>
<dbReference type="SUPFAM" id="SSF55874">
    <property type="entry name" value="ATPase domain of HSP90 chaperone/DNA topoisomerase II/histidine kinase"/>
    <property type="match status" value="1"/>
</dbReference>
<comment type="caution">
    <text evidence="7">The sequence shown here is derived from an EMBL/GenBank/DDBJ whole genome shotgun (WGS) entry which is preliminary data.</text>
</comment>
<dbReference type="InterPro" id="IPR003594">
    <property type="entry name" value="HATPase_dom"/>
</dbReference>
<dbReference type="Pfam" id="PF01590">
    <property type="entry name" value="GAF"/>
    <property type="match status" value="1"/>
</dbReference>
<gene>
    <name evidence="7" type="ORF">ACFPCV_12645</name>
</gene>
<feature type="domain" description="Histidine kinase/HSP90-like ATPase" evidence="6">
    <location>
        <begin position="455"/>
        <end position="544"/>
    </location>
</feature>
<evidence type="ECO:0000256" key="1">
    <source>
        <dbReference type="ARBA" id="ARBA00022679"/>
    </source>
</evidence>
<dbReference type="SUPFAM" id="SSF55781">
    <property type="entry name" value="GAF domain-like"/>
    <property type="match status" value="2"/>
</dbReference>
<accession>A0ABV9RYB5</accession>
<dbReference type="Pfam" id="PF13492">
    <property type="entry name" value="GAF_3"/>
    <property type="match status" value="1"/>
</dbReference>
<evidence type="ECO:0000259" key="5">
    <source>
        <dbReference type="SMART" id="SM00065"/>
    </source>
</evidence>
<dbReference type="EMBL" id="JBHSIS010000006">
    <property type="protein sequence ID" value="MFC4854355.1"/>
    <property type="molecule type" value="Genomic_DNA"/>
</dbReference>
<name>A0ABV9RYB5_9PSEU</name>
<feature type="domain" description="GAF" evidence="5">
    <location>
        <begin position="60"/>
        <end position="181"/>
    </location>
</feature>
<dbReference type="InterPro" id="IPR003018">
    <property type="entry name" value="GAF"/>
</dbReference>
<keyword evidence="2 7" id="KW-0418">Kinase</keyword>
<dbReference type="RefSeq" id="WP_378056300.1">
    <property type="nucleotide sequence ID" value="NZ_JBHSIS010000006.1"/>
</dbReference>
<feature type="domain" description="GAF" evidence="5">
    <location>
        <begin position="202"/>
        <end position="343"/>
    </location>
</feature>
<dbReference type="SMART" id="SM00065">
    <property type="entry name" value="GAF"/>
    <property type="match status" value="2"/>
</dbReference>
<dbReference type="InterPro" id="IPR050482">
    <property type="entry name" value="Sensor_HK_TwoCompSys"/>
</dbReference>
<dbReference type="PANTHER" id="PTHR24421">
    <property type="entry name" value="NITRATE/NITRITE SENSOR PROTEIN NARX-RELATED"/>
    <property type="match status" value="1"/>
</dbReference>
<dbReference type="GO" id="GO:0016301">
    <property type="term" value="F:kinase activity"/>
    <property type="evidence" value="ECO:0007669"/>
    <property type="project" value="UniProtKB-KW"/>
</dbReference>
<dbReference type="Pfam" id="PF02518">
    <property type="entry name" value="HATPase_c"/>
    <property type="match status" value="1"/>
</dbReference>
<dbReference type="CDD" id="cd16917">
    <property type="entry name" value="HATPase_UhpB-NarQ-NarX-like"/>
    <property type="match status" value="1"/>
</dbReference>
<evidence type="ECO:0000313" key="7">
    <source>
        <dbReference type="EMBL" id="MFC4854355.1"/>
    </source>
</evidence>
<reference evidence="8" key="1">
    <citation type="journal article" date="2019" name="Int. J. Syst. Evol. Microbiol.">
        <title>The Global Catalogue of Microorganisms (GCM) 10K type strain sequencing project: providing services to taxonomists for standard genome sequencing and annotation.</title>
        <authorList>
            <consortium name="The Broad Institute Genomics Platform"/>
            <consortium name="The Broad Institute Genome Sequencing Center for Infectious Disease"/>
            <person name="Wu L."/>
            <person name="Ma J."/>
        </authorList>
    </citation>
    <scope>NUCLEOTIDE SEQUENCE [LARGE SCALE GENOMIC DNA]</scope>
    <source>
        <strain evidence="8">ZS-22-S1</strain>
    </source>
</reference>
<dbReference type="Gene3D" id="3.30.565.10">
    <property type="entry name" value="Histidine kinase-like ATPase, C-terminal domain"/>
    <property type="match status" value="1"/>
</dbReference>
<keyword evidence="1" id="KW-0808">Transferase</keyword>
<organism evidence="7 8">
    <name type="scientific">Actinophytocola glycyrrhizae</name>
    <dbReference type="NCBI Taxonomy" id="2044873"/>
    <lineage>
        <taxon>Bacteria</taxon>
        <taxon>Bacillati</taxon>
        <taxon>Actinomycetota</taxon>
        <taxon>Actinomycetes</taxon>
        <taxon>Pseudonocardiales</taxon>
        <taxon>Pseudonocardiaceae</taxon>
    </lineage>
</organism>
<evidence type="ECO:0000259" key="6">
    <source>
        <dbReference type="SMART" id="SM00387"/>
    </source>
</evidence>
<proteinExistence type="predicted"/>
<protein>
    <submittedName>
        <fullName evidence="7">GAF domain-containing sensor histidine kinase</fullName>
    </submittedName>
</protein>
<evidence type="ECO:0000256" key="3">
    <source>
        <dbReference type="ARBA" id="ARBA00023012"/>
    </source>
</evidence>
<dbReference type="InterPro" id="IPR011712">
    <property type="entry name" value="Sig_transdc_His_kin_sub3_dim/P"/>
</dbReference>
<dbReference type="Gene3D" id="3.30.450.40">
    <property type="match status" value="3"/>
</dbReference>